<dbReference type="Gene3D" id="1.10.10.10">
    <property type="entry name" value="Winged helix-like DNA-binding domain superfamily/Winged helix DNA-binding domain"/>
    <property type="match status" value="1"/>
</dbReference>
<evidence type="ECO:0000313" key="2">
    <source>
        <dbReference type="EMBL" id="MBS9721976.1"/>
    </source>
</evidence>
<protein>
    <submittedName>
        <fullName evidence="2">MarR family transcriptional regulator</fullName>
    </submittedName>
</protein>
<accession>A0ABS5RY84</accession>
<proteinExistence type="predicted"/>
<dbReference type="PANTHER" id="PTHR33164">
    <property type="entry name" value="TRANSCRIPTIONAL REGULATOR, MARR FAMILY"/>
    <property type="match status" value="1"/>
</dbReference>
<reference evidence="2 3" key="1">
    <citation type="submission" date="2021-03" db="EMBL/GenBank/DDBJ databases">
        <title>Tianweitania aestuarii sp. nov., isolated from a tidal flat.</title>
        <authorList>
            <person name="Park S."/>
            <person name="Yoon J.-H."/>
        </authorList>
    </citation>
    <scope>NUCLEOTIDE SEQUENCE [LARGE SCALE GENOMIC DNA]</scope>
    <source>
        <strain evidence="2 3">BSSL-BM11</strain>
    </source>
</reference>
<dbReference type="Proteomes" id="UP001297272">
    <property type="component" value="Unassembled WGS sequence"/>
</dbReference>
<organism evidence="2 3">
    <name type="scientific">Tianweitania aestuarii</name>
    <dbReference type="NCBI Taxonomy" id="2814886"/>
    <lineage>
        <taxon>Bacteria</taxon>
        <taxon>Pseudomonadati</taxon>
        <taxon>Pseudomonadota</taxon>
        <taxon>Alphaproteobacteria</taxon>
        <taxon>Hyphomicrobiales</taxon>
        <taxon>Phyllobacteriaceae</taxon>
        <taxon>Tianweitania</taxon>
    </lineage>
</organism>
<evidence type="ECO:0000259" key="1">
    <source>
        <dbReference type="PROSITE" id="PS50995"/>
    </source>
</evidence>
<sequence length="172" mass="18321">MTCSSDRDLAPATPDDVTALILRIFRANGALLAAGDQLVDGLGLTSARWQLLGGIADCEEPQSVAQLAREIGVTRQSVQRIANELESEGVIAYRPNPRHKRAQLVELTSHGREVFEKSMTLQRPWAAGLGRKLTSAQVTEVCKTLDALLTTLKEDGDATAGATDADVLPGTG</sequence>
<keyword evidence="3" id="KW-1185">Reference proteome</keyword>
<dbReference type="EMBL" id="JAFMNX010000004">
    <property type="protein sequence ID" value="MBS9721976.1"/>
    <property type="molecule type" value="Genomic_DNA"/>
</dbReference>
<dbReference type="SMART" id="SM00347">
    <property type="entry name" value="HTH_MARR"/>
    <property type="match status" value="1"/>
</dbReference>
<dbReference type="PRINTS" id="PR00598">
    <property type="entry name" value="HTHMARR"/>
</dbReference>
<dbReference type="Pfam" id="PF12802">
    <property type="entry name" value="MarR_2"/>
    <property type="match status" value="1"/>
</dbReference>
<dbReference type="InterPro" id="IPR036388">
    <property type="entry name" value="WH-like_DNA-bd_sf"/>
</dbReference>
<dbReference type="InterPro" id="IPR039422">
    <property type="entry name" value="MarR/SlyA-like"/>
</dbReference>
<name>A0ABS5RY84_9HYPH</name>
<dbReference type="CDD" id="cd00090">
    <property type="entry name" value="HTH_ARSR"/>
    <property type="match status" value="1"/>
</dbReference>
<dbReference type="PANTHER" id="PTHR33164:SF43">
    <property type="entry name" value="HTH-TYPE TRANSCRIPTIONAL REPRESSOR YETL"/>
    <property type="match status" value="1"/>
</dbReference>
<evidence type="ECO:0000313" key="3">
    <source>
        <dbReference type="Proteomes" id="UP001297272"/>
    </source>
</evidence>
<dbReference type="InterPro" id="IPR036390">
    <property type="entry name" value="WH_DNA-bd_sf"/>
</dbReference>
<dbReference type="SUPFAM" id="SSF46785">
    <property type="entry name" value="Winged helix' DNA-binding domain"/>
    <property type="match status" value="1"/>
</dbReference>
<gene>
    <name evidence="2" type="ORF">JYU29_14890</name>
</gene>
<dbReference type="InterPro" id="IPR011991">
    <property type="entry name" value="ArsR-like_HTH"/>
</dbReference>
<feature type="domain" description="HTH marR-type" evidence="1">
    <location>
        <begin position="14"/>
        <end position="150"/>
    </location>
</feature>
<comment type="caution">
    <text evidence="2">The sequence shown here is derived from an EMBL/GenBank/DDBJ whole genome shotgun (WGS) entry which is preliminary data.</text>
</comment>
<dbReference type="PROSITE" id="PS50995">
    <property type="entry name" value="HTH_MARR_2"/>
    <property type="match status" value="1"/>
</dbReference>
<dbReference type="InterPro" id="IPR000835">
    <property type="entry name" value="HTH_MarR-typ"/>
</dbReference>
<dbReference type="RefSeq" id="WP_213985641.1">
    <property type="nucleotide sequence ID" value="NZ_JAFMNX010000004.1"/>
</dbReference>